<accession>A0A2I8VEQ2</accession>
<dbReference type="EMBL" id="CP026309">
    <property type="protein sequence ID" value="AUV80381.1"/>
    <property type="molecule type" value="Genomic_DNA"/>
</dbReference>
<name>A0A2I8VEQ2_9EURY</name>
<evidence type="ECO:0000256" key="1">
    <source>
        <dbReference type="SAM" id="MobiDB-lite"/>
    </source>
</evidence>
<organism evidence="3 4">
    <name type="scientific">Salinigranum rubrum</name>
    <dbReference type="NCBI Taxonomy" id="755307"/>
    <lineage>
        <taxon>Archaea</taxon>
        <taxon>Methanobacteriati</taxon>
        <taxon>Methanobacteriota</taxon>
        <taxon>Stenosarchaea group</taxon>
        <taxon>Halobacteria</taxon>
        <taxon>Halobacteriales</taxon>
        <taxon>Haloferacaceae</taxon>
        <taxon>Salinigranum</taxon>
    </lineage>
</organism>
<dbReference type="GeneID" id="35590591"/>
<feature type="compositionally biased region" description="Low complexity" evidence="1">
    <location>
        <begin position="19"/>
        <end position="45"/>
    </location>
</feature>
<sequence length="411" mass="43890">MNRRQYLSLVGLAASGAATGCMGTPTADRTQTTTEPTTDSVTGTDAPPTGATDASSYAVETVASGFEHPWALAFLPDDTRLLVTERAGRLALVDRDSGAVEVVSGTPEVFARGQGGMLDVTLHPRYPDEPWVYLTYSAARSDGASTTHVGRGRLDAENARLRGFELLHAAEPFVESAGHYGSRMAFDADERLYVTVGDRQFKDFGPDHTAQDLTTEHGSVLRFEADGSIPDDNPFVDDSAARDAIYSYGHRNPQGLTVHPETGALWESEYGEQDGDELNVLRRGGNYGWPVADEGCTYGSGRPIGVSHSDRDDVVAPAYTWPCGSGGFPPGGMTFCSGTAFPAWEGQLFVGGLASRALGRFTVDGREASPAERLLTDRGWRIRTVAEAPDTGHLYLAVDAGDAPVARLRPA</sequence>
<dbReference type="SUPFAM" id="SSF50952">
    <property type="entry name" value="Soluble quinoprotein glucose dehydrogenase"/>
    <property type="match status" value="1"/>
</dbReference>
<feature type="region of interest" description="Disordered" evidence="1">
    <location>
        <begin position="19"/>
        <end position="54"/>
    </location>
</feature>
<dbReference type="InterPro" id="IPR011042">
    <property type="entry name" value="6-blade_b-propeller_TolB-like"/>
</dbReference>
<dbReference type="InterPro" id="IPR011041">
    <property type="entry name" value="Quinoprot_gluc/sorb_DH_b-prop"/>
</dbReference>
<proteinExistence type="predicted"/>
<dbReference type="RefSeq" id="WP_103423889.1">
    <property type="nucleotide sequence ID" value="NZ_CP026309.1"/>
</dbReference>
<dbReference type="KEGG" id="srub:C2R22_00840"/>
<evidence type="ECO:0000313" key="3">
    <source>
        <dbReference type="EMBL" id="AUV80381.1"/>
    </source>
</evidence>
<dbReference type="OrthoDB" id="6744at2157"/>
<evidence type="ECO:0000313" key="4">
    <source>
        <dbReference type="Proteomes" id="UP000236584"/>
    </source>
</evidence>
<dbReference type="PROSITE" id="PS51257">
    <property type="entry name" value="PROKAR_LIPOPROTEIN"/>
    <property type="match status" value="1"/>
</dbReference>
<evidence type="ECO:0000259" key="2">
    <source>
        <dbReference type="Pfam" id="PF07995"/>
    </source>
</evidence>
<reference evidence="3 4" key="1">
    <citation type="submission" date="2018-01" db="EMBL/GenBank/DDBJ databases">
        <title>Complete genome sequence of Salinigranum rubrum GX10T, an extremely halophilic archaeon isolated from a marine solar saltern.</title>
        <authorList>
            <person name="Han S."/>
        </authorList>
    </citation>
    <scope>NUCLEOTIDE SEQUENCE [LARGE SCALE GENOMIC DNA]</scope>
    <source>
        <strain evidence="3 4">GX10</strain>
    </source>
</reference>
<gene>
    <name evidence="3" type="ORF">C2R22_00840</name>
</gene>
<dbReference type="Gene3D" id="2.120.10.30">
    <property type="entry name" value="TolB, C-terminal domain"/>
    <property type="match status" value="1"/>
</dbReference>
<dbReference type="Proteomes" id="UP000236584">
    <property type="component" value="Chromosome"/>
</dbReference>
<dbReference type="Pfam" id="PF07995">
    <property type="entry name" value="GSDH"/>
    <property type="match status" value="1"/>
</dbReference>
<keyword evidence="4" id="KW-1185">Reference proteome</keyword>
<dbReference type="PANTHER" id="PTHR19328:SF75">
    <property type="entry name" value="ALDOSE SUGAR DEHYDROGENASE YLII"/>
    <property type="match status" value="1"/>
</dbReference>
<dbReference type="AlphaFoldDB" id="A0A2I8VEQ2"/>
<protein>
    <submittedName>
        <fullName evidence="3">Glucose dehydrogenase</fullName>
    </submittedName>
</protein>
<feature type="domain" description="Glucose/Sorbosone dehydrogenase" evidence="2">
    <location>
        <begin position="66"/>
        <end position="405"/>
    </location>
</feature>
<dbReference type="PANTHER" id="PTHR19328">
    <property type="entry name" value="HEDGEHOG-INTERACTING PROTEIN"/>
    <property type="match status" value="1"/>
</dbReference>
<dbReference type="InterPro" id="IPR012938">
    <property type="entry name" value="Glc/Sorbosone_DH"/>
</dbReference>